<dbReference type="InterPro" id="IPR011008">
    <property type="entry name" value="Dimeric_a/b-barrel"/>
</dbReference>
<dbReference type="EMBL" id="JAUKUD010000003">
    <property type="protein sequence ID" value="KAK0749359.1"/>
    <property type="molecule type" value="Genomic_DNA"/>
</dbReference>
<dbReference type="Proteomes" id="UP001172155">
    <property type="component" value="Unassembled WGS sequence"/>
</dbReference>
<dbReference type="Gene3D" id="3.30.70.100">
    <property type="match status" value="1"/>
</dbReference>
<sequence>MSATTLLCAALPAIALFSVWAIRTTTTTTTKMTTGTNPPSTTPLTRITMFKIPSPENQKKLVEAYELLEREAEKDGKPYILSTRAAVVGEGDEPRAKGYTVVATQEFRNLDDMKFYDGECGAHGGVKRKSKGLGVQEMPLVVYY</sequence>
<keyword evidence="4" id="KW-1185">Reference proteome</keyword>
<feature type="domain" description="Stress-response A/B barrel" evidence="2">
    <location>
        <begin position="44"/>
        <end position="144"/>
    </location>
</feature>
<dbReference type="Pfam" id="PF07876">
    <property type="entry name" value="Dabb"/>
    <property type="match status" value="1"/>
</dbReference>
<protein>
    <recommendedName>
        <fullName evidence="2">Stress-response A/B barrel domain-containing protein</fullName>
    </recommendedName>
</protein>
<dbReference type="InterPro" id="IPR013097">
    <property type="entry name" value="Dabb"/>
</dbReference>
<evidence type="ECO:0000256" key="1">
    <source>
        <dbReference type="SAM" id="SignalP"/>
    </source>
</evidence>
<dbReference type="AlphaFoldDB" id="A0AA40F185"/>
<comment type="caution">
    <text evidence="3">The sequence shown here is derived from an EMBL/GenBank/DDBJ whole genome shotgun (WGS) entry which is preliminary data.</text>
</comment>
<dbReference type="SMART" id="SM00886">
    <property type="entry name" value="Dabb"/>
    <property type="match status" value="1"/>
</dbReference>
<gene>
    <name evidence="3" type="ORF">B0T18DRAFT_427492</name>
</gene>
<proteinExistence type="predicted"/>
<evidence type="ECO:0000259" key="2">
    <source>
        <dbReference type="PROSITE" id="PS51502"/>
    </source>
</evidence>
<reference evidence="3" key="1">
    <citation type="submission" date="2023-06" db="EMBL/GenBank/DDBJ databases">
        <title>Genome-scale phylogeny and comparative genomics of the fungal order Sordariales.</title>
        <authorList>
            <consortium name="Lawrence Berkeley National Laboratory"/>
            <person name="Hensen N."/>
            <person name="Bonometti L."/>
            <person name="Westerberg I."/>
            <person name="Brannstrom I.O."/>
            <person name="Guillou S."/>
            <person name="Cros-Aarteil S."/>
            <person name="Calhoun S."/>
            <person name="Haridas S."/>
            <person name="Kuo A."/>
            <person name="Mondo S."/>
            <person name="Pangilinan J."/>
            <person name="Riley R."/>
            <person name="LaButti K."/>
            <person name="Andreopoulos B."/>
            <person name="Lipzen A."/>
            <person name="Chen C."/>
            <person name="Yanf M."/>
            <person name="Daum C."/>
            <person name="Ng V."/>
            <person name="Clum A."/>
            <person name="Steindorff A."/>
            <person name="Ohm R."/>
            <person name="Martin F."/>
            <person name="Silar P."/>
            <person name="Natvig D."/>
            <person name="Lalanne C."/>
            <person name="Gautier V."/>
            <person name="Ament-velasquez S.L."/>
            <person name="Kruys A."/>
            <person name="Hutchinson M.I."/>
            <person name="Powell A.J."/>
            <person name="Barry K."/>
            <person name="Miller A.N."/>
            <person name="Grigoriev I.V."/>
            <person name="Debuchy R."/>
            <person name="Gladieux P."/>
            <person name="Thoren M.H."/>
            <person name="Johannesson H."/>
        </authorList>
    </citation>
    <scope>NUCLEOTIDE SEQUENCE</scope>
    <source>
        <strain evidence="3">SMH3187-1</strain>
    </source>
</reference>
<organism evidence="3 4">
    <name type="scientific">Schizothecium vesticola</name>
    <dbReference type="NCBI Taxonomy" id="314040"/>
    <lineage>
        <taxon>Eukaryota</taxon>
        <taxon>Fungi</taxon>
        <taxon>Dikarya</taxon>
        <taxon>Ascomycota</taxon>
        <taxon>Pezizomycotina</taxon>
        <taxon>Sordariomycetes</taxon>
        <taxon>Sordariomycetidae</taxon>
        <taxon>Sordariales</taxon>
        <taxon>Schizotheciaceae</taxon>
        <taxon>Schizothecium</taxon>
    </lineage>
</organism>
<feature type="signal peptide" evidence="1">
    <location>
        <begin position="1"/>
        <end position="21"/>
    </location>
</feature>
<evidence type="ECO:0000313" key="3">
    <source>
        <dbReference type="EMBL" id="KAK0749359.1"/>
    </source>
</evidence>
<dbReference type="SUPFAM" id="SSF54909">
    <property type="entry name" value="Dimeric alpha+beta barrel"/>
    <property type="match status" value="1"/>
</dbReference>
<dbReference type="PROSITE" id="PS51502">
    <property type="entry name" value="S_R_A_B_BARREL"/>
    <property type="match status" value="1"/>
</dbReference>
<evidence type="ECO:0000313" key="4">
    <source>
        <dbReference type="Proteomes" id="UP001172155"/>
    </source>
</evidence>
<keyword evidence="1" id="KW-0732">Signal</keyword>
<name>A0AA40F185_9PEZI</name>
<accession>A0AA40F185</accession>
<feature type="chain" id="PRO_5041304391" description="Stress-response A/B barrel domain-containing protein" evidence="1">
    <location>
        <begin position="22"/>
        <end position="144"/>
    </location>
</feature>